<comment type="caution">
    <text evidence="1">The sequence shown here is derived from an EMBL/GenBank/DDBJ whole genome shotgun (WGS) entry which is preliminary data.</text>
</comment>
<dbReference type="EMBL" id="VUJX02000003">
    <property type="protein sequence ID" value="KAL0939800.1"/>
    <property type="molecule type" value="Genomic_DNA"/>
</dbReference>
<evidence type="ECO:0000313" key="1">
    <source>
        <dbReference type="EMBL" id="KAL0939800.1"/>
    </source>
</evidence>
<gene>
    <name evidence="1" type="ORF">CTRU02_206410</name>
</gene>
<protein>
    <submittedName>
        <fullName evidence="1">Glyoxal oxidase</fullName>
    </submittedName>
</protein>
<name>A0ACC3Z6W2_COLTU</name>
<dbReference type="Proteomes" id="UP000805649">
    <property type="component" value="Unassembled WGS sequence"/>
</dbReference>
<accession>A0ACC3Z6W2</accession>
<reference evidence="1 2" key="1">
    <citation type="journal article" date="2020" name="Phytopathology">
        <title>Genome Sequence Resources of Colletotrichum truncatum, C. plurivorum, C. musicola, and C. sojae: Four Species Pathogenic to Soybean (Glycine max).</title>
        <authorList>
            <person name="Rogerio F."/>
            <person name="Boufleur T.R."/>
            <person name="Ciampi-Guillardi M."/>
            <person name="Sukno S.A."/>
            <person name="Thon M.R."/>
            <person name="Massola Junior N.S."/>
            <person name="Baroncelli R."/>
        </authorList>
    </citation>
    <scope>NUCLEOTIDE SEQUENCE [LARGE SCALE GENOMIC DNA]</scope>
    <source>
        <strain evidence="1 2">CMES1059</strain>
    </source>
</reference>
<proteinExistence type="predicted"/>
<sequence length="124" mass="13758">MVCSGNFGEFCGGGMRLNVYKLSQTPAATSAPDTASTTSTGNSLSGFTYQSCWTDDTYDRSLKAIDYRTDDMTIDKCAERCKAYTFFGLEYSRGIVSFKVLIVINIRYNIDFTVLIAEAINIDF</sequence>
<evidence type="ECO:0000313" key="2">
    <source>
        <dbReference type="Proteomes" id="UP000805649"/>
    </source>
</evidence>
<organism evidence="1 2">
    <name type="scientific">Colletotrichum truncatum</name>
    <name type="common">Anthracnose fungus</name>
    <name type="synonym">Colletotrichum capsici</name>
    <dbReference type="NCBI Taxonomy" id="5467"/>
    <lineage>
        <taxon>Eukaryota</taxon>
        <taxon>Fungi</taxon>
        <taxon>Dikarya</taxon>
        <taxon>Ascomycota</taxon>
        <taxon>Pezizomycotina</taxon>
        <taxon>Sordariomycetes</taxon>
        <taxon>Hypocreomycetidae</taxon>
        <taxon>Glomerellales</taxon>
        <taxon>Glomerellaceae</taxon>
        <taxon>Colletotrichum</taxon>
        <taxon>Colletotrichum truncatum species complex</taxon>
    </lineage>
</organism>
<keyword evidence="2" id="KW-1185">Reference proteome</keyword>